<name>A0A075G6U2_9EURY</name>
<reference evidence="2" key="1">
    <citation type="journal article" date="2014" name="Genome Biol. Evol.">
        <title>Pangenome evidence for extensive interdomain horizontal transfer affecting lineage core and shell genes in uncultured planktonic thaumarchaeota and euryarchaeota.</title>
        <authorList>
            <person name="Deschamps P."/>
            <person name="Zivanovic Y."/>
            <person name="Moreira D."/>
            <person name="Rodriguez-Valera F."/>
            <person name="Lopez-Garcia P."/>
        </authorList>
    </citation>
    <scope>NUCLEOTIDE SEQUENCE</scope>
</reference>
<organism evidence="2">
    <name type="scientific">uncultured marine group II/III euryarchaeote KM3_109_A02</name>
    <dbReference type="NCBI Taxonomy" id="1457849"/>
    <lineage>
        <taxon>Archaea</taxon>
        <taxon>Methanobacteriati</taxon>
        <taxon>Methanobacteriota</taxon>
        <taxon>environmental samples</taxon>
    </lineage>
</organism>
<dbReference type="EMBL" id="KF900560">
    <property type="protein sequence ID" value="AIE99328.1"/>
    <property type="molecule type" value="Genomic_DNA"/>
</dbReference>
<feature type="region of interest" description="Disordered" evidence="1">
    <location>
        <begin position="240"/>
        <end position="284"/>
    </location>
</feature>
<proteinExistence type="predicted"/>
<evidence type="ECO:0000256" key="1">
    <source>
        <dbReference type="SAM" id="MobiDB-lite"/>
    </source>
</evidence>
<dbReference type="AlphaFoldDB" id="A0A075G6U2"/>
<feature type="compositionally biased region" description="Polar residues" evidence="1">
    <location>
        <begin position="240"/>
        <end position="258"/>
    </location>
</feature>
<accession>A0A075G6U2</accession>
<evidence type="ECO:0000313" key="2">
    <source>
        <dbReference type="EMBL" id="AIE99328.1"/>
    </source>
</evidence>
<sequence length="313" mass="32891">MNRYLILGIALLVVCSSTTAHAQFGSWELGIDYPQDNEDVPFDVKVDGTASVVFFVSNEEIVDIVVEFEYEVPFEGEGEGPESETIGAGENKSFTLGISGIDVWSYAADSKEEFSIRANLVSRAGLPVGLPGENREATGELRIPTIYSLEVDISDPVGPMNAGSDAILRVSVVNRGNVQDKVGDVEITDNCPLLTTDNGLDSLMTQNIVAGQTVEADLVATASESHPRRNCKIEVSISSNGAMNSGESSVVSDETTLSVEPPLQNEEGAGGGNGGGETDEVSEVVSTSLPSLGIAPIVATLAVAAGYARKRSF</sequence>
<protein>
    <submittedName>
        <fullName evidence="2">Uncharacterized protein</fullName>
    </submittedName>
</protein>